<organism evidence="7 8">
    <name type="scientific">Photorhabdus australis subsp. thailandensis</name>
    <dbReference type="NCBI Taxonomy" id="2805096"/>
    <lineage>
        <taxon>Bacteria</taxon>
        <taxon>Pseudomonadati</taxon>
        <taxon>Pseudomonadota</taxon>
        <taxon>Gammaproteobacteria</taxon>
        <taxon>Enterobacterales</taxon>
        <taxon>Morganellaceae</taxon>
        <taxon>Photorhabdus</taxon>
    </lineage>
</organism>
<dbReference type="PANTHER" id="PTHR43303:SF4">
    <property type="entry name" value="NADPH DEHYDROGENASE C23G7.10C-RELATED"/>
    <property type="match status" value="1"/>
</dbReference>
<keyword evidence="2" id="KW-0285">Flavoprotein</keyword>
<dbReference type="InterPro" id="IPR044152">
    <property type="entry name" value="YqjM-like"/>
</dbReference>
<dbReference type="EMBL" id="LOMY01000100">
    <property type="protein sequence ID" value="OCQ51996.1"/>
    <property type="molecule type" value="Genomic_DNA"/>
</dbReference>
<comment type="cofactor">
    <cofactor evidence="1">
        <name>FMN</name>
        <dbReference type="ChEBI" id="CHEBI:58210"/>
    </cofactor>
</comment>
<gene>
    <name evidence="7" type="ORF">Ppb6_02790</name>
</gene>
<sequence>MDTHYAALFAPMSFGSQMLKNRIVMSPMTRQLSPNGIPGQVNAAYYRRRAEGGVGLIITEGVCIPHIAANGYADVPVMYGDEALNGWKTVVKQVHEYGTLIIPQLWHVGPMRRPGIGPDPLVPGYGPMTIIDSGQTIVKGIDEKDIKDIIEAYVQAAKNALDIGFDGIEIHGAHEYLLDSFIWQVTNQRKDKYGGTFNNRIRLASEVVSAIREATTPEFPIVFRFSQWKIRDYGAKIIETPDQLEEFAITLVKAGVDVFDVSTRRFWEPAFEGSPDSLAVWTRRLSGKPTIMVGSVGLDKAYAIAQLRGDEKPDAGRADLAPAIELLASGSVDLVALGRMLLADPEWPTKVYEGRLSEILPFDKSSMMTRI</sequence>
<evidence type="ECO:0000313" key="7">
    <source>
        <dbReference type="EMBL" id="OCQ51996.1"/>
    </source>
</evidence>
<keyword evidence="3" id="KW-0288">FMN</keyword>
<dbReference type="InterPro" id="IPR013785">
    <property type="entry name" value="Aldolase_TIM"/>
</dbReference>
<dbReference type="STRING" id="286156.Ppb6_02790"/>
<keyword evidence="4" id="KW-0521">NADP</keyword>
<evidence type="ECO:0000256" key="4">
    <source>
        <dbReference type="ARBA" id="ARBA00022857"/>
    </source>
</evidence>
<keyword evidence="8" id="KW-1185">Reference proteome</keyword>
<dbReference type="Proteomes" id="UP000093476">
    <property type="component" value="Unassembled WGS sequence"/>
</dbReference>
<evidence type="ECO:0000259" key="6">
    <source>
        <dbReference type="Pfam" id="PF00724"/>
    </source>
</evidence>
<comment type="caution">
    <text evidence="7">The sequence shown here is derived from an EMBL/GenBank/DDBJ whole genome shotgun (WGS) entry which is preliminary data.</text>
</comment>
<evidence type="ECO:0000313" key="8">
    <source>
        <dbReference type="Proteomes" id="UP000093476"/>
    </source>
</evidence>
<dbReference type="Pfam" id="PF00724">
    <property type="entry name" value="Oxidored_FMN"/>
    <property type="match status" value="1"/>
</dbReference>
<dbReference type="CDD" id="cd04747">
    <property type="entry name" value="OYE_like_5_FMN"/>
    <property type="match status" value="1"/>
</dbReference>
<dbReference type="FunFam" id="3.20.20.70:FF:000262">
    <property type="entry name" value="NADH:flavin oxidoreductase"/>
    <property type="match status" value="1"/>
</dbReference>
<dbReference type="GO" id="GO:0003959">
    <property type="term" value="F:NADPH dehydrogenase activity"/>
    <property type="evidence" value="ECO:0007669"/>
    <property type="project" value="InterPro"/>
</dbReference>
<feature type="domain" description="NADH:flavin oxidoreductase/NADH oxidase N-terminal" evidence="6">
    <location>
        <begin position="8"/>
        <end position="308"/>
    </location>
</feature>
<reference evidence="7 8" key="1">
    <citation type="submission" date="2015-12" db="EMBL/GenBank/DDBJ databases">
        <title>Genome comparisons provide insights into the role of secondary metabolites in the pathogenic phase of the Photorhabdus life cycle.</title>
        <authorList>
            <person name="Tobias N.J."/>
            <person name="Mishra B."/>
            <person name="Gupta D.K."/>
            <person name="Thines M."/>
            <person name="Stinear T.P."/>
            <person name="Bode H.B."/>
        </authorList>
    </citation>
    <scope>NUCLEOTIDE SEQUENCE [LARGE SCALE GENOMIC DNA]</scope>
    <source>
        <strain evidence="7 8">PB68.1</strain>
    </source>
</reference>
<evidence type="ECO:0000256" key="1">
    <source>
        <dbReference type="ARBA" id="ARBA00001917"/>
    </source>
</evidence>
<dbReference type="Gene3D" id="3.20.20.70">
    <property type="entry name" value="Aldolase class I"/>
    <property type="match status" value="1"/>
</dbReference>
<dbReference type="SUPFAM" id="SSF51395">
    <property type="entry name" value="FMN-linked oxidoreductases"/>
    <property type="match status" value="1"/>
</dbReference>
<protein>
    <submittedName>
        <fullName evidence="7">NADH oxidase</fullName>
        <ecNumber evidence="7">1.-.-.-</ecNumber>
    </submittedName>
</protein>
<dbReference type="AlphaFoldDB" id="A0A1C0U2B3"/>
<proteinExistence type="predicted"/>
<dbReference type="GO" id="GO:0010181">
    <property type="term" value="F:FMN binding"/>
    <property type="evidence" value="ECO:0007669"/>
    <property type="project" value="InterPro"/>
</dbReference>
<accession>A0A1C0U2B3</accession>
<dbReference type="PATRIC" id="fig|286156.4.peg.3165"/>
<dbReference type="PANTHER" id="PTHR43303">
    <property type="entry name" value="NADPH DEHYDROGENASE C23G7.10C-RELATED"/>
    <property type="match status" value="1"/>
</dbReference>
<evidence type="ECO:0000256" key="3">
    <source>
        <dbReference type="ARBA" id="ARBA00022643"/>
    </source>
</evidence>
<dbReference type="InterPro" id="IPR001155">
    <property type="entry name" value="OxRdtase_FMN_N"/>
</dbReference>
<dbReference type="EC" id="1.-.-.-" evidence="7"/>
<evidence type="ECO:0000256" key="2">
    <source>
        <dbReference type="ARBA" id="ARBA00022630"/>
    </source>
</evidence>
<evidence type="ECO:0000256" key="5">
    <source>
        <dbReference type="ARBA" id="ARBA00023002"/>
    </source>
</evidence>
<dbReference type="RefSeq" id="WP_065823665.1">
    <property type="nucleotide sequence ID" value="NZ_CAWMQZ010000100.1"/>
</dbReference>
<keyword evidence="5 7" id="KW-0560">Oxidoreductase</keyword>
<name>A0A1C0U2B3_9GAMM</name>
<dbReference type="GO" id="GO:0050661">
    <property type="term" value="F:NADP binding"/>
    <property type="evidence" value="ECO:0007669"/>
    <property type="project" value="InterPro"/>
</dbReference>